<comment type="caution">
    <text evidence="1">The sequence shown here is derived from an EMBL/GenBank/DDBJ whole genome shotgun (WGS) entry which is preliminary data.</text>
</comment>
<evidence type="ECO:0000313" key="1">
    <source>
        <dbReference type="EMBL" id="MFC7353145.1"/>
    </source>
</evidence>
<dbReference type="EMBL" id="JBHTCK010000006">
    <property type="protein sequence ID" value="MFC7353145.1"/>
    <property type="molecule type" value="Genomic_DNA"/>
</dbReference>
<accession>A0ABW2MHS5</accession>
<dbReference type="RefSeq" id="WP_193462590.1">
    <property type="nucleotide sequence ID" value="NZ_JBHTCK010000006.1"/>
</dbReference>
<name>A0ABW2MHS5_9ACTN</name>
<dbReference type="Proteomes" id="UP001596509">
    <property type="component" value="Unassembled WGS sequence"/>
</dbReference>
<proteinExistence type="predicted"/>
<evidence type="ECO:0000313" key="2">
    <source>
        <dbReference type="Proteomes" id="UP001596509"/>
    </source>
</evidence>
<organism evidence="1 2">
    <name type="scientific">Streptomyces caviscabies</name>
    <dbReference type="NCBI Taxonomy" id="90079"/>
    <lineage>
        <taxon>Bacteria</taxon>
        <taxon>Bacillati</taxon>
        <taxon>Actinomycetota</taxon>
        <taxon>Actinomycetes</taxon>
        <taxon>Kitasatosporales</taxon>
        <taxon>Streptomycetaceae</taxon>
        <taxon>Streptomyces</taxon>
    </lineage>
</organism>
<gene>
    <name evidence="1" type="ORF">ACFQW9_21085</name>
</gene>
<protein>
    <submittedName>
        <fullName evidence="1">Uncharacterized protein</fullName>
    </submittedName>
</protein>
<reference evidence="2" key="1">
    <citation type="journal article" date="2019" name="Int. J. Syst. Evol. Microbiol.">
        <title>The Global Catalogue of Microorganisms (GCM) 10K type strain sequencing project: providing services to taxonomists for standard genome sequencing and annotation.</title>
        <authorList>
            <consortium name="The Broad Institute Genomics Platform"/>
            <consortium name="The Broad Institute Genome Sequencing Center for Infectious Disease"/>
            <person name="Wu L."/>
            <person name="Ma J."/>
        </authorList>
    </citation>
    <scope>NUCLEOTIDE SEQUENCE [LARGE SCALE GENOMIC DNA]</scope>
    <source>
        <strain evidence="2">ICMP 19430</strain>
    </source>
</reference>
<keyword evidence="2" id="KW-1185">Reference proteome</keyword>
<sequence>MTTVMVEISPRPLVAEEPEGVVLLDDLESLTEGATPGCNDDNPYR</sequence>